<keyword evidence="4 6" id="KW-1133">Transmembrane helix</keyword>
<keyword evidence="9" id="KW-1185">Reference proteome</keyword>
<dbReference type="PANTHER" id="PTHR43840">
    <property type="entry name" value="MITOCHONDRIAL METAL TRANSPORTER 1-RELATED"/>
    <property type="match status" value="1"/>
</dbReference>
<dbReference type="EMBL" id="UZAH01004320">
    <property type="protein sequence ID" value="VDO26758.1"/>
    <property type="molecule type" value="Genomic_DNA"/>
</dbReference>
<keyword evidence="2" id="KW-0813">Transport</keyword>
<evidence type="ECO:0000256" key="4">
    <source>
        <dbReference type="ARBA" id="ARBA00022989"/>
    </source>
</evidence>
<feature type="transmembrane region" description="Helical" evidence="6">
    <location>
        <begin position="62"/>
        <end position="81"/>
    </location>
</feature>
<evidence type="ECO:0000313" key="10">
    <source>
        <dbReference type="WBParaSite" id="HPBE_0000261901-mRNA-1"/>
    </source>
</evidence>
<sequence>MILSIMLVGSFLKTVLMVVCYRRGSPSSKVLAMDMRNDVATSLVAIVCATVGTIYWPYADPVGGIIVWWGIFCSSHFDFFIHQLVGLVQRLACTSLLNY</sequence>
<accession>A0A3P7X9X2</accession>
<dbReference type="SUPFAM" id="SSF161111">
    <property type="entry name" value="Cation efflux protein transmembrane domain-like"/>
    <property type="match status" value="1"/>
</dbReference>
<feature type="domain" description="Cation efflux protein transmembrane" evidence="7">
    <location>
        <begin position="1"/>
        <end position="72"/>
    </location>
</feature>
<reference evidence="10" key="2">
    <citation type="submission" date="2019-09" db="UniProtKB">
        <authorList>
            <consortium name="WormBaseParasite"/>
        </authorList>
    </citation>
    <scope>IDENTIFICATION</scope>
</reference>
<name>A0A183F8X7_HELPZ</name>
<evidence type="ECO:0000259" key="7">
    <source>
        <dbReference type="Pfam" id="PF01545"/>
    </source>
</evidence>
<gene>
    <name evidence="8" type="ORF">HPBE_LOCUS2620</name>
</gene>
<feature type="transmembrane region" description="Helical" evidence="6">
    <location>
        <begin position="36"/>
        <end position="56"/>
    </location>
</feature>
<keyword evidence="5 6" id="KW-0472">Membrane</keyword>
<dbReference type="OrthoDB" id="78296at2759"/>
<dbReference type="InterPro" id="IPR058533">
    <property type="entry name" value="Cation_efflux_TM"/>
</dbReference>
<accession>A0A183F8X7</accession>
<organism evidence="9 10">
    <name type="scientific">Heligmosomoides polygyrus</name>
    <name type="common">Parasitic roundworm</name>
    <dbReference type="NCBI Taxonomy" id="6339"/>
    <lineage>
        <taxon>Eukaryota</taxon>
        <taxon>Metazoa</taxon>
        <taxon>Ecdysozoa</taxon>
        <taxon>Nematoda</taxon>
        <taxon>Chromadorea</taxon>
        <taxon>Rhabditida</taxon>
        <taxon>Rhabditina</taxon>
        <taxon>Rhabditomorpha</taxon>
        <taxon>Strongyloidea</taxon>
        <taxon>Heligmosomidae</taxon>
        <taxon>Heligmosomoides</taxon>
    </lineage>
</organism>
<evidence type="ECO:0000256" key="5">
    <source>
        <dbReference type="ARBA" id="ARBA00023136"/>
    </source>
</evidence>
<reference evidence="8 9" key="1">
    <citation type="submission" date="2018-11" db="EMBL/GenBank/DDBJ databases">
        <authorList>
            <consortium name="Pathogen Informatics"/>
        </authorList>
    </citation>
    <scope>NUCLEOTIDE SEQUENCE [LARGE SCALE GENOMIC DNA]</scope>
</reference>
<evidence type="ECO:0000313" key="9">
    <source>
        <dbReference type="Proteomes" id="UP000050761"/>
    </source>
</evidence>
<keyword evidence="3 6" id="KW-0812">Transmembrane</keyword>
<evidence type="ECO:0000256" key="1">
    <source>
        <dbReference type="ARBA" id="ARBA00004141"/>
    </source>
</evidence>
<dbReference type="PANTHER" id="PTHR43840:SF17">
    <property type="entry name" value="CATION EFFLUX PROTEIN CYTOPLASMIC DOMAIN-CONTAINING PROTEIN"/>
    <property type="match status" value="1"/>
</dbReference>
<dbReference type="GO" id="GO:0008324">
    <property type="term" value="F:monoatomic cation transmembrane transporter activity"/>
    <property type="evidence" value="ECO:0007669"/>
    <property type="project" value="InterPro"/>
</dbReference>
<evidence type="ECO:0000256" key="3">
    <source>
        <dbReference type="ARBA" id="ARBA00022692"/>
    </source>
</evidence>
<dbReference type="Gene3D" id="1.20.1510.10">
    <property type="entry name" value="Cation efflux protein transmembrane domain"/>
    <property type="match status" value="1"/>
</dbReference>
<dbReference type="Pfam" id="PF01545">
    <property type="entry name" value="Cation_efflux"/>
    <property type="match status" value="1"/>
</dbReference>
<evidence type="ECO:0000256" key="2">
    <source>
        <dbReference type="ARBA" id="ARBA00022448"/>
    </source>
</evidence>
<protein>
    <submittedName>
        <fullName evidence="10">7TM_GPCR_Srx domain-containing protein</fullName>
    </submittedName>
</protein>
<dbReference type="InterPro" id="IPR027469">
    <property type="entry name" value="Cation_efflux_TMD_sf"/>
</dbReference>
<evidence type="ECO:0000313" key="8">
    <source>
        <dbReference type="EMBL" id="VDO26758.1"/>
    </source>
</evidence>
<dbReference type="WBParaSite" id="HPBE_0000261901-mRNA-1">
    <property type="protein sequence ID" value="HPBE_0000261901-mRNA-1"/>
    <property type="gene ID" value="HPBE_0000261901"/>
</dbReference>
<proteinExistence type="predicted"/>
<dbReference type="GO" id="GO:0016020">
    <property type="term" value="C:membrane"/>
    <property type="evidence" value="ECO:0007669"/>
    <property type="project" value="UniProtKB-SubCell"/>
</dbReference>
<dbReference type="AlphaFoldDB" id="A0A183F8X7"/>
<dbReference type="Proteomes" id="UP000050761">
    <property type="component" value="Unassembled WGS sequence"/>
</dbReference>
<dbReference type="InterPro" id="IPR050291">
    <property type="entry name" value="CDF_Transporter"/>
</dbReference>
<comment type="subcellular location">
    <subcellularLocation>
        <location evidence="1">Membrane</location>
        <topology evidence="1">Multi-pass membrane protein</topology>
    </subcellularLocation>
</comment>
<evidence type="ECO:0000256" key="6">
    <source>
        <dbReference type="SAM" id="Phobius"/>
    </source>
</evidence>